<dbReference type="SUPFAM" id="SSF54211">
    <property type="entry name" value="Ribosomal protein S5 domain 2-like"/>
    <property type="match status" value="1"/>
</dbReference>
<dbReference type="InterPro" id="IPR007371">
    <property type="entry name" value="TPK_catalytic"/>
</dbReference>
<dbReference type="GO" id="GO:0140664">
    <property type="term" value="F:ATP-dependent DNA damage sensor activity"/>
    <property type="evidence" value="ECO:0007669"/>
    <property type="project" value="InterPro"/>
</dbReference>
<evidence type="ECO:0000256" key="4">
    <source>
        <dbReference type="ARBA" id="ARBA00022679"/>
    </source>
</evidence>
<dbReference type="SUPFAM" id="SSF63862">
    <property type="entry name" value="Thiamin pyrophosphokinase, substrate-binding domain"/>
    <property type="match status" value="1"/>
</dbReference>
<dbReference type="CDD" id="cd07995">
    <property type="entry name" value="TPK"/>
    <property type="match status" value="1"/>
</dbReference>
<dbReference type="Pfam" id="PF13589">
    <property type="entry name" value="HATPase_c_3"/>
    <property type="match status" value="1"/>
</dbReference>
<dbReference type="PANTHER" id="PTHR10073:SF52">
    <property type="entry name" value="MISMATCH REPAIR ENDONUCLEASE PMS2"/>
    <property type="match status" value="1"/>
</dbReference>
<dbReference type="FunFam" id="2.60.120.320:FF:000001">
    <property type="entry name" value="Thiamine pyrophosphokinase"/>
    <property type="match status" value="1"/>
</dbReference>
<dbReference type="Pfam" id="PF04265">
    <property type="entry name" value="TPK_B1_binding"/>
    <property type="match status" value="1"/>
</dbReference>
<evidence type="ECO:0000256" key="7">
    <source>
        <dbReference type="ARBA" id="ARBA00022777"/>
    </source>
</evidence>
<dbReference type="Gene3D" id="3.40.50.10240">
    <property type="entry name" value="Thiamin pyrophosphokinase, catalytic domain"/>
    <property type="match status" value="1"/>
</dbReference>
<dbReference type="Gene3D" id="2.60.120.320">
    <property type="entry name" value="Thiamin pyrophosphokinase, thiamin-binding domain"/>
    <property type="match status" value="1"/>
</dbReference>
<dbReference type="Pfam" id="PF04263">
    <property type="entry name" value="TPK_catalytic"/>
    <property type="match status" value="1"/>
</dbReference>
<comment type="similarity">
    <text evidence="2">Belongs to the DNA mismatch repair MutL/HexB family.</text>
</comment>
<dbReference type="CDD" id="cd03484">
    <property type="entry name" value="MutL_Trans_hPMS_2_like"/>
    <property type="match status" value="1"/>
</dbReference>
<evidence type="ECO:0000256" key="5">
    <source>
        <dbReference type="ARBA" id="ARBA00022741"/>
    </source>
</evidence>
<dbReference type="SUPFAM" id="SSF63999">
    <property type="entry name" value="Thiamin pyrophosphokinase, catalytic domain"/>
    <property type="match status" value="1"/>
</dbReference>
<dbReference type="GO" id="GO:0005829">
    <property type="term" value="C:cytosol"/>
    <property type="evidence" value="ECO:0007669"/>
    <property type="project" value="UniProtKB-SubCell"/>
</dbReference>
<dbReference type="InterPro" id="IPR036890">
    <property type="entry name" value="HATPase_C_sf"/>
</dbReference>
<dbReference type="Gene3D" id="3.30.230.10">
    <property type="match status" value="1"/>
</dbReference>
<keyword evidence="8" id="KW-0067">ATP-binding</keyword>
<keyword evidence="7" id="KW-0418">Kinase</keyword>
<dbReference type="AlphaFoldDB" id="A0AAW2SC76"/>
<dbReference type="InterPro" id="IPR020568">
    <property type="entry name" value="Ribosomal_Su5_D2-typ_SF"/>
</dbReference>
<dbReference type="EMBL" id="JACGWM010000002">
    <property type="protein sequence ID" value="KAL0389625.1"/>
    <property type="molecule type" value="Genomic_DNA"/>
</dbReference>
<evidence type="ECO:0000256" key="8">
    <source>
        <dbReference type="ARBA" id="ARBA00022840"/>
    </source>
</evidence>
<reference evidence="13" key="2">
    <citation type="journal article" date="2024" name="Plant">
        <title>Genomic evolution and insights into agronomic trait innovations of Sesamum species.</title>
        <authorList>
            <person name="Miao H."/>
            <person name="Wang L."/>
            <person name="Qu L."/>
            <person name="Liu H."/>
            <person name="Sun Y."/>
            <person name="Le M."/>
            <person name="Wang Q."/>
            <person name="Wei S."/>
            <person name="Zheng Y."/>
            <person name="Lin W."/>
            <person name="Duan Y."/>
            <person name="Cao H."/>
            <person name="Xiong S."/>
            <person name="Wang X."/>
            <person name="Wei L."/>
            <person name="Li C."/>
            <person name="Ma Q."/>
            <person name="Ju M."/>
            <person name="Zhao R."/>
            <person name="Li G."/>
            <person name="Mu C."/>
            <person name="Tian Q."/>
            <person name="Mei H."/>
            <person name="Zhang T."/>
            <person name="Gao T."/>
            <person name="Zhang H."/>
        </authorList>
    </citation>
    <scope>NUCLEOTIDE SEQUENCE</scope>
    <source>
        <strain evidence="13">KEN8</strain>
    </source>
</reference>
<dbReference type="GO" id="GO:0016301">
    <property type="term" value="F:kinase activity"/>
    <property type="evidence" value="ECO:0007669"/>
    <property type="project" value="UniProtKB-KW"/>
</dbReference>
<evidence type="ECO:0000259" key="12">
    <source>
        <dbReference type="SMART" id="SM01340"/>
    </source>
</evidence>
<evidence type="ECO:0000259" key="11">
    <source>
        <dbReference type="SMART" id="SM00983"/>
    </source>
</evidence>
<evidence type="ECO:0000256" key="9">
    <source>
        <dbReference type="ARBA" id="ARBA00025120"/>
    </source>
</evidence>
<dbReference type="GO" id="GO:0005524">
    <property type="term" value="F:ATP binding"/>
    <property type="evidence" value="ECO:0007669"/>
    <property type="project" value="UniProtKB-KW"/>
</dbReference>
<dbReference type="GO" id="GO:0032389">
    <property type="term" value="C:MutLalpha complex"/>
    <property type="evidence" value="ECO:0007669"/>
    <property type="project" value="TreeGrafter"/>
</dbReference>
<dbReference type="InterPro" id="IPR013507">
    <property type="entry name" value="DNA_mismatch_S5_2-like"/>
</dbReference>
<evidence type="ECO:0000256" key="3">
    <source>
        <dbReference type="ARBA" id="ARBA00013245"/>
    </source>
</evidence>
<dbReference type="InterPro" id="IPR036371">
    <property type="entry name" value="TPK_B1-bd_sf"/>
</dbReference>
<dbReference type="InterPro" id="IPR006282">
    <property type="entry name" value="Thi_PPkinase"/>
</dbReference>
<keyword evidence="5" id="KW-0547">Nucleotide-binding</keyword>
<dbReference type="GO" id="GO:0016887">
    <property type="term" value="F:ATP hydrolysis activity"/>
    <property type="evidence" value="ECO:0007669"/>
    <property type="project" value="InterPro"/>
</dbReference>
<dbReference type="InterPro" id="IPR014721">
    <property type="entry name" value="Ribsml_uS5_D2-typ_fold_subgr"/>
</dbReference>
<dbReference type="InterPro" id="IPR036759">
    <property type="entry name" value="TPK_catalytic_sf"/>
</dbReference>
<dbReference type="SUPFAM" id="SSF55874">
    <property type="entry name" value="ATPase domain of HSP90 chaperone/DNA topoisomerase II/histidine kinase"/>
    <property type="match status" value="1"/>
</dbReference>
<dbReference type="GO" id="GO:0030983">
    <property type="term" value="F:mismatched DNA binding"/>
    <property type="evidence" value="ECO:0007669"/>
    <property type="project" value="InterPro"/>
</dbReference>
<dbReference type="PANTHER" id="PTHR10073">
    <property type="entry name" value="DNA MISMATCH REPAIR PROTEIN MLH, PMS, MUTL"/>
    <property type="match status" value="1"/>
</dbReference>
<reference evidence="13" key="1">
    <citation type="submission" date="2020-06" db="EMBL/GenBank/DDBJ databases">
        <authorList>
            <person name="Li T."/>
            <person name="Hu X."/>
            <person name="Zhang T."/>
            <person name="Song X."/>
            <person name="Zhang H."/>
            <person name="Dai N."/>
            <person name="Sheng W."/>
            <person name="Hou X."/>
            <person name="Wei L."/>
        </authorList>
    </citation>
    <scope>NUCLEOTIDE SEQUENCE</scope>
    <source>
        <strain evidence="13">KEN8</strain>
        <tissue evidence="13">Leaf</tissue>
    </source>
</reference>
<dbReference type="SMART" id="SM00983">
    <property type="entry name" value="TPK_B1_binding"/>
    <property type="match status" value="1"/>
</dbReference>
<keyword evidence="4" id="KW-0808">Transferase</keyword>
<evidence type="ECO:0000313" key="13">
    <source>
        <dbReference type="EMBL" id="KAL0389625.1"/>
    </source>
</evidence>
<protein>
    <recommendedName>
        <fullName evidence="3">thiamine diphosphokinase</fullName>
        <ecNumber evidence="3">2.7.6.2</ecNumber>
    </recommendedName>
</protein>
<dbReference type="EC" id="2.7.6.2" evidence="3"/>
<sequence length="693" mass="76203">MTDEMEAEEYSRRRIVLSAEEYAFLVILGAAQLRMCADGGANRLYDELPLLFADEDAIAVHKRYKPDVIIGDMDSIREEVLGFYKNAGTKVVDASHDQDTTDLHKCVSYIQDLPSLKNQNICILVAGALGGRFDHEIGNINVLCRFPSMRIILLSDDCLIQLLPCSHHHEIHIQSTVEGPHCGLIPIGGPSKRSTTTGLQWNLTDAEMRFGGLISTSNIVKGDIVTVRSDADLLWTISLRKGWHDNPKLLTPPCDYTSLVSTNTPMEGGVKESHVIRPINKNVVHRICAGQVVLDLSSAVKELVENSLDAGATSIEIALKEYGLESFQVIDNGPGFSKVKWKSEASSGAEASHVQALGFSRPSVTNDLRVSREALSSLCALGDLTVETRTINEVVATHLTYDRTGLLTTERKTARQVGTTVTVKKLFSNLPVRSKEFRRNIRKEYGKLISLLNGVSWFSNTTSFMGFGFQAYALIAKGVRLVCTNTTGKNVRSVVLKTQGSGSLQDNIITVFGTSTFSCLEPVTLSISDGCVVEGFISKSGYGSGRNIGDRQFFFVNGRPVDMPKVGKLVNELYRGANSRQYPIAIMSFSVPTRAYDVNVTPDKRKIFFSDESSILQSLREALEKIYSSNQASYLVNRIDEHSDDKLASNIYPQHERSQSPSKHLLPDIPVHEEGDDGLCADVGTTPTTAQEK</sequence>
<evidence type="ECO:0000256" key="1">
    <source>
        <dbReference type="ARBA" id="ARBA00004514"/>
    </source>
</evidence>
<evidence type="ECO:0000256" key="2">
    <source>
        <dbReference type="ARBA" id="ARBA00006082"/>
    </source>
</evidence>
<dbReference type="InterPro" id="IPR007373">
    <property type="entry name" value="Thiamin_PyroPKinase_B1-bd"/>
</dbReference>
<comment type="caution">
    <text evidence="13">The sequence shown here is derived from an EMBL/GenBank/DDBJ whole genome shotgun (WGS) entry which is preliminary data.</text>
</comment>
<dbReference type="Pfam" id="PF01119">
    <property type="entry name" value="DNA_mis_repair"/>
    <property type="match status" value="1"/>
</dbReference>
<dbReference type="GO" id="GO:0009229">
    <property type="term" value="P:thiamine diphosphate biosynthetic process"/>
    <property type="evidence" value="ECO:0007669"/>
    <property type="project" value="InterPro"/>
</dbReference>
<feature type="region of interest" description="Disordered" evidence="10">
    <location>
        <begin position="653"/>
        <end position="693"/>
    </location>
</feature>
<name>A0AAW2SC76_9LAMI</name>
<dbReference type="GO" id="GO:0006298">
    <property type="term" value="P:mismatch repair"/>
    <property type="evidence" value="ECO:0007669"/>
    <property type="project" value="InterPro"/>
</dbReference>
<gene>
    <name evidence="13" type="ORF">Scaly_0319600</name>
</gene>
<organism evidence="13">
    <name type="scientific">Sesamum calycinum</name>
    <dbReference type="NCBI Taxonomy" id="2727403"/>
    <lineage>
        <taxon>Eukaryota</taxon>
        <taxon>Viridiplantae</taxon>
        <taxon>Streptophyta</taxon>
        <taxon>Embryophyta</taxon>
        <taxon>Tracheophyta</taxon>
        <taxon>Spermatophyta</taxon>
        <taxon>Magnoliopsida</taxon>
        <taxon>eudicotyledons</taxon>
        <taxon>Gunneridae</taxon>
        <taxon>Pentapetalae</taxon>
        <taxon>asterids</taxon>
        <taxon>lamiids</taxon>
        <taxon>Lamiales</taxon>
        <taxon>Pedaliaceae</taxon>
        <taxon>Sesamum</taxon>
    </lineage>
</organism>
<dbReference type="GO" id="GO:0004788">
    <property type="term" value="F:thiamine diphosphokinase activity"/>
    <property type="evidence" value="ECO:0007669"/>
    <property type="project" value="UniProtKB-EC"/>
</dbReference>
<dbReference type="Gene3D" id="3.30.565.10">
    <property type="entry name" value="Histidine kinase-like ATPase, C-terminal domain"/>
    <property type="match status" value="1"/>
</dbReference>
<keyword evidence="6" id="KW-0227">DNA damage</keyword>
<accession>A0AAW2SC76</accession>
<proteinExistence type="inferred from homology"/>
<feature type="domain" description="DNA mismatch repair protein S5" evidence="12">
    <location>
        <begin position="508"/>
        <end position="628"/>
    </location>
</feature>
<evidence type="ECO:0000256" key="6">
    <source>
        <dbReference type="ARBA" id="ARBA00022763"/>
    </source>
</evidence>
<comment type="subcellular location">
    <subcellularLocation>
        <location evidence="1">Cytoplasm</location>
        <location evidence="1">Cytosol</location>
    </subcellularLocation>
</comment>
<evidence type="ECO:0000256" key="10">
    <source>
        <dbReference type="SAM" id="MobiDB-lite"/>
    </source>
</evidence>
<dbReference type="NCBIfam" id="TIGR01378">
    <property type="entry name" value="thi_PPkinase"/>
    <property type="match status" value="1"/>
</dbReference>
<feature type="domain" description="Thiamin pyrophosphokinase thiamin-binding" evidence="11">
    <location>
        <begin position="167"/>
        <end position="233"/>
    </location>
</feature>
<dbReference type="GO" id="GO:0006772">
    <property type="term" value="P:thiamine metabolic process"/>
    <property type="evidence" value="ECO:0007669"/>
    <property type="project" value="InterPro"/>
</dbReference>
<dbReference type="FunFam" id="3.30.230.10:FF:000054">
    <property type="entry name" value="DNA mismatch repair protein PMS1"/>
    <property type="match status" value="1"/>
</dbReference>
<dbReference type="GO" id="GO:0030975">
    <property type="term" value="F:thiamine binding"/>
    <property type="evidence" value="ECO:0007669"/>
    <property type="project" value="InterPro"/>
</dbReference>
<comment type="function">
    <text evidence="9">Catalyzes the phosphorylation of thiamine to thiamine pyrophosphate (TPP). TPP is an active cofactor for enzymes involved in glycolysis and energy production. Plant leaves require high levels of TPP for photosynthesis and carbohydrate metabolism.</text>
</comment>
<dbReference type="InterPro" id="IPR038973">
    <property type="entry name" value="MutL/Mlh/Pms-like"/>
</dbReference>
<dbReference type="SMART" id="SM01340">
    <property type="entry name" value="DNA_mis_repair"/>
    <property type="match status" value="1"/>
</dbReference>